<dbReference type="EMBL" id="QZCH01000005">
    <property type="protein sequence ID" value="RJG49099.1"/>
    <property type="molecule type" value="Genomic_DNA"/>
</dbReference>
<gene>
    <name evidence="3" type="ORF">D1Z90_06965</name>
</gene>
<dbReference type="RefSeq" id="WP_119910030.1">
    <property type="nucleotide sequence ID" value="NZ_QZCH01000005.1"/>
</dbReference>
<reference evidence="3 4" key="2">
    <citation type="submission" date="2019-01" db="EMBL/GenBank/DDBJ databases">
        <title>Motilimonas pumilus sp. nov., isolated from the gut of sea cucumber (Apostichopus japonicus).</title>
        <authorList>
            <person name="Wang F.-Q."/>
            <person name="Ren L.-H."/>
            <person name="Lin Y.-W."/>
            <person name="Sun G.-H."/>
            <person name="Du Z.-J."/>
            <person name="Zhao J.-X."/>
            <person name="Liu X.-J."/>
            <person name="Liu L.-J."/>
        </authorList>
    </citation>
    <scope>NUCLEOTIDE SEQUENCE [LARGE SCALE GENOMIC DNA]</scope>
    <source>
        <strain evidence="3 4">PLHSC7-2</strain>
    </source>
</reference>
<evidence type="ECO:0000313" key="3">
    <source>
        <dbReference type="EMBL" id="RJG49099.1"/>
    </source>
</evidence>
<keyword evidence="2" id="KW-0472">Membrane</keyword>
<evidence type="ECO:0000313" key="4">
    <source>
        <dbReference type="Proteomes" id="UP000283255"/>
    </source>
</evidence>
<dbReference type="AlphaFoldDB" id="A0A418YHB3"/>
<keyword evidence="2" id="KW-1133">Transmembrane helix</keyword>
<feature type="compositionally biased region" description="Basic and acidic residues" evidence="1">
    <location>
        <begin position="41"/>
        <end position="58"/>
    </location>
</feature>
<keyword evidence="4" id="KW-1185">Reference proteome</keyword>
<feature type="region of interest" description="Disordered" evidence="1">
    <location>
        <begin position="34"/>
        <end position="58"/>
    </location>
</feature>
<sequence length="58" mass="6748">MEIPWVIVIIIVVIAFIGSNLMLLKHSAHLPIKKPKPKQIKPMDEQENTEKHEHKDLQ</sequence>
<evidence type="ECO:0000256" key="2">
    <source>
        <dbReference type="SAM" id="Phobius"/>
    </source>
</evidence>
<feature type="transmembrane region" description="Helical" evidence="2">
    <location>
        <begin position="6"/>
        <end position="24"/>
    </location>
</feature>
<proteinExistence type="predicted"/>
<protein>
    <submittedName>
        <fullName evidence="3">DUF2897 family protein</fullName>
    </submittedName>
</protein>
<reference evidence="3 4" key="1">
    <citation type="submission" date="2018-09" db="EMBL/GenBank/DDBJ databases">
        <authorList>
            <person name="Wang F."/>
        </authorList>
    </citation>
    <scope>NUCLEOTIDE SEQUENCE [LARGE SCALE GENOMIC DNA]</scope>
    <source>
        <strain evidence="3 4">PLHSC7-2</strain>
    </source>
</reference>
<dbReference type="Proteomes" id="UP000283255">
    <property type="component" value="Unassembled WGS sequence"/>
</dbReference>
<dbReference type="InterPro" id="IPR021550">
    <property type="entry name" value="DUF2897"/>
</dbReference>
<dbReference type="Pfam" id="PF11446">
    <property type="entry name" value="DUF2897"/>
    <property type="match status" value="1"/>
</dbReference>
<organism evidence="3 4">
    <name type="scientific">Motilimonas pumila</name>
    <dbReference type="NCBI Taxonomy" id="2303987"/>
    <lineage>
        <taxon>Bacteria</taxon>
        <taxon>Pseudomonadati</taxon>
        <taxon>Pseudomonadota</taxon>
        <taxon>Gammaproteobacteria</taxon>
        <taxon>Alteromonadales</taxon>
        <taxon>Alteromonadales genera incertae sedis</taxon>
        <taxon>Motilimonas</taxon>
    </lineage>
</organism>
<accession>A0A418YHB3</accession>
<comment type="caution">
    <text evidence="3">The sequence shown here is derived from an EMBL/GenBank/DDBJ whole genome shotgun (WGS) entry which is preliminary data.</text>
</comment>
<keyword evidence="2" id="KW-0812">Transmembrane</keyword>
<name>A0A418YHB3_9GAMM</name>
<evidence type="ECO:0000256" key="1">
    <source>
        <dbReference type="SAM" id="MobiDB-lite"/>
    </source>
</evidence>